<keyword evidence="3" id="KW-1185">Reference proteome</keyword>
<accession>A0ABR2F2D9</accession>
<comment type="caution">
    <text evidence="2">The sequence shown here is derived from an EMBL/GenBank/DDBJ whole genome shotgun (WGS) entry which is preliminary data.</text>
</comment>
<gene>
    <name evidence="2" type="ORF">V6N12_007630</name>
</gene>
<proteinExistence type="predicted"/>
<evidence type="ECO:0000259" key="1">
    <source>
        <dbReference type="Pfam" id="PF13976"/>
    </source>
</evidence>
<reference evidence="2 3" key="1">
    <citation type="journal article" date="2024" name="G3 (Bethesda)">
        <title>Genome assembly of Hibiscus sabdariffa L. provides insights into metabolisms of medicinal natural products.</title>
        <authorList>
            <person name="Kim T."/>
        </authorList>
    </citation>
    <scope>NUCLEOTIDE SEQUENCE [LARGE SCALE GENOMIC DNA]</scope>
    <source>
        <strain evidence="2">TK-2024</strain>
        <tissue evidence="2">Old leaves</tissue>
    </source>
</reference>
<evidence type="ECO:0000313" key="2">
    <source>
        <dbReference type="EMBL" id="KAK8569098.1"/>
    </source>
</evidence>
<dbReference type="EMBL" id="JBBPBM010000009">
    <property type="protein sequence ID" value="KAK8569098.1"/>
    <property type="molecule type" value="Genomic_DNA"/>
</dbReference>
<protein>
    <recommendedName>
        <fullName evidence="1">GAG-pre-integrase domain-containing protein</fullName>
    </recommendedName>
</protein>
<name>A0ABR2F2D9_9ROSI</name>
<feature type="domain" description="GAG-pre-integrase" evidence="1">
    <location>
        <begin position="116"/>
        <end position="151"/>
    </location>
</feature>
<sequence length="152" mass="17093">MQSWVGGVVQGKRAMMCSSASGCGKIGYIKRNCRVKLSEANVASENERDQLKWEQCFTVKDIQVRDEKSAPTQVLLSYKNCEEEWIMVVKIGMDDTNVVKLNDVFHVPGEAYVKKTSQTKSVAIWHARLGHLGYQLLKKISSKRLVDGMPSL</sequence>
<evidence type="ECO:0000313" key="3">
    <source>
        <dbReference type="Proteomes" id="UP001472677"/>
    </source>
</evidence>
<organism evidence="2 3">
    <name type="scientific">Hibiscus sabdariffa</name>
    <name type="common">roselle</name>
    <dbReference type="NCBI Taxonomy" id="183260"/>
    <lineage>
        <taxon>Eukaryota</taxon>
        <taxon>Viridiplantae</taxon>
        <taxon>Streptophyta</taxon>
        <taxon>Embryophyta</taxon>
        <taxon>Tracheophyta</taxon>
        <taxon>Spermatophyta</taxon>
        <taxon>Magnoliopsida</taxon>
        <taxon>eudicotyledons</taxon>
        <taxon>Gunneridae</taxon>
        <taxon>Pentapetalae</taxon>
        <taxon>rosids</taxon>
        <taxon>malvids</taxon>
        <taxon>Malvales</taxon>
        <taxon>Malvaceae</taxon>
        <taxon>Malvoideae</taxon>
        <taxon>Hibiscus</taxon>
    </lineage>
</organism>
<dbReference type="Pfam" id="PF13976">
    <property type="entry name" value="gag_pre-integrs"/>
    <property type="match status" value="1"/>
</dbReference>
<dbReference type="Proteomes" id="UP001472677">
    <property type="component" value="Unassembled WGS sequence"/>
</dbReference>
<dbReference type="InterPro" id="IPR025724">
    <property type="entry name" value="GAG-pre-integrase_dom"/>
</dbReference>